<dbReference type="RefSeq" id="WP_285965688.1">
    <property type="nucleotide sequence ID" value="NZ_CP127294.1"/>
</dbReference>
<dbReference type="GO" id="GO:0003824">
    <property type="term" value="F:catalytic activity"/>
    <property type="evidence" value="ECO:0007669"/>
    <property type="project" value="UniProtKB-ARBA"/>
</dbReference>
<accession>A0A9Y2I907</accession>
<dbReference type="KEGG" id="acab:QRX50_25405"/>
<keyword evidence="3" id="KW-1185">Reference proteome</keyword>
<evidence type="ECO:0000313" key="3">
    <source>
        <dbReference type="Proteomes" id="UP001236014"/>
    </source>
</evidence>
<dbReference type="Gene3D" id="3.40.50.1820">
    <property type="entry name" value="alpha/beta hydrolase"/>
    <property type="match status" value="1"/>
</dbReference>
<dbReference type="InterPro" id="IPR029058">
    <property type="entry name" value="AB_hydrolase_fold"/>
</dbReference>
<reference evidence="2 3" key="1">
    <citation type="submission" date="2023-06" db="EMBL/GenBank/DDBJ databases">
        <authorList>
            <person name="Oyuntsetseg B."/>
            <person name="Kim S.B."/>
        </authorList>
    </citation>
    <scope>NUCLEOTIDE SEQUENCE [LARGE SCALE GENOMIC DNA]</scope>
    <source>
        <strain evidence="2 3">2-15</strain>
    </source>
</reference>
<sequence>MGHSWGGFTVTQVAERIPHRIARLVDVSAFVPLDGQTLPTLVELEEFQSSPAGRYQRVDLDASLSSMPTEHAPDVLFGDCAEEIAWAAAVRSVHETWPTAASRCP</sequence>
<gene>
    <name evidence="2" type="ORF">QRX50_25405</name>
</gene>
<name>A0A9Y2I907_9PSEU</name>
<feature type="domain" description="AB hydrolase-1" evidence="1">
    <location>
        <begin position="1"/>
        <end position="39"/>
    </location>
</feature>
<dbReference type="EMBL" id="CP127294">
    <property type="protein sequence ID" value="WIX74911.1"/>
    <property type="molecule type" value="Genomic_DNA"/>
</dbReference>
<organism evidence="2 3">
    <name type="scientific">Amycolatopsis carbonis</name>
    <dbReference type="NCBI Taxonomy" id="715471"/>
    <lineage>
        <taxon>Bacteria</taxon>
        <taxon>Bacillati</taxon>
        <taxon>Actinomycetota</taxon>
        <taxon>Actinomycetes</taxon>
        <taxon>Pseudonocardiales</taxon>
        <taxon>Pseudonocardiaceae</taxon>
        <taxon>Amycolatopsis</taxon>
    </lineage>
</organism>
<dbReference type="SUPFAM" id="SSF53474">
    <property type="entry name" value="alpha/beta-Hydrolases"/>
    <property type="match status" value="1"/>
</dbReference>
<dbReference type="AlphaFoldDB" id="A0A9Y2I907"/>
<dbReference type="InterPro" id="IPR000073">
    <property type="entry name" value="AB_hydrolase_1"/>
</dbReference>
<evidence type="ECO:0000259" key="1">
    <source>
        <dbReference type="Pfam" id="PF00561"/>
    </source>
</evidence>
<protein>
    <recommendedName>
        <fullName evidence="1">AB hydrolase-1 domain-containing protein</fullName>
    </recommendedName>
</protein>
<proteinExistence type="predicted"/>
<evidence type="ECO:0000313" key="2">
    <source>
        <dbReference type="EMBL" id="WIX74911.1"/>
    </source>
</evidence>
<dbReference type="Pfam" id="PF00561">
    <property type="entry name" value="Abhydrolase_1"/>
    <property type="match status" value="1"/>
</dbReference>
<dbReference type="Proteomes" id="UP001236014">
    <property type="component" value="Chromosome"/>
</dbReference>